<dbReference type="STRING" id="4909.A0A2U9QZH2"/>
<proteinExistence type="predicted"/>
<dbReference type="InterPro" id="IPR032353">
    <property type="entry name" value="AZUL"/>
</dbReference>
<feature type="domain" description="Ubiquitin fusion degradation protein UFD1 N-terminal subdomain 2" evidence="2">
    <location>
        <begin position="170"/>
        <end position="233"/>
    </location>
</feature>
<dbReference type="AlphaFoldDB" id="A0A2U9QZH2"/>
<dbReference type="OrthoDB" id="193703at2759"/>
<evidence type="ECO:0000259" key="2">
    <source>
        <dbReference type="Pfam" id="PF24842"/>
    </source>
</evidence>
<dbReference type="Pfam" id="PF23580">
    <property type="entry name" value="Znf_XAF1_N"/>
    <property type="match status" value="1"/>
</dbReference>
<keyword evidence="4" id="KW-1185">Reference proteome</keyword>
<evidence type="ECO:0000313" key="3">
    <source>
        <dbReference type="EMBL" id="AWU74406.1"/>
    </source>
</evidence>
<dbReference type="GeneID" id="40382116"/>
<dbReference type="VEuPathDB" id="FungiDB:C5L36_0A09930"/>
<feature type="domain" description="Ubiquitin-protein ligase E3A N-terminal zinc-binding" evidence="1">
    <location>
        <begin position="539"/>
        <end position="565"/>
    </location>
</feature>
<dbReference type="Gene3D" id="3.10.330.10">
    <property type="match status" value="1"/>
</dbReference>
<protein>
    <submittedName>
        <fullName evidence="3">Uncharacterized protein</fullName>
    </submittedName>
</protein>
<dbReference type="PANTHER" id="PTHR12555:SF15">
    <property type="entry name" value="FUSION DEGRADATION PROTEIN (UFD1), PUTATIVE (AFU_ORTHOLOGUE AFUA_4G04640)-RELATED"/>
    <property type="match status" value="1"/>
</dbReference>
<dbReference type="GO" id="GO:0036503">
    <property type="term" value="P:ERAD pathway"/>
    <property type="evidence" value="ECO:0007669"/>
    <property type="project" value="TreeGrafter"/>
</dbReference>
<dbReference type="Gene3D" id="6.10.130.10">
    <property type="entry name" value="Ubiquitin-protein ligase E3A, N-terminal zinc-binding domain (AZUL)"/>
    <property type="match status" value="1"/>
</dbReference>
<dbReference type="KEGG" id="pkz:C5L36_0A09930"/>
<dbReference type="RefSeq" id="XP_029319883.1">
    <property type="nucleotide sequence ID" value="XM_029464023.1"/>
</dbReference>
<dbReference type="EMBL" id="CP028773">
    <property type="protein sequence ID" value="AWU74406.1"/>
    <property type="molecule type" value="Genomic_DNA"/>
</dbReference>
<evidence type="ECO:0000259" key="1">
    <source>
        <dbReference type="Pfam" id="PF16558"/>
    </source>
</evidence>
<gene>
    <name evidence="3" type="ORF">C5L36_0A09930</name>
</gene>
<accession>A0A2U9QZH2</accession>
<reference evidence="3 4" key="1">
    <citation type="submission" date="2018-06" db="EMBL/GenBank/DDBJ databases">
        <title>Population genomics shows no distinction between pathogenic Candida krusei and environmental Pichia kudriavzevii: One species, four names.</title>
        <authorList>
            <person name="Douglass A.P."/>
            <person name="Offei B."/>
            <person name="Braun-Galleani S."/>
            <person name="Coughlan A.Y."/>
            <person name="Martos A."/>
            <person name="Ortiz-Merino R.A."/>
            <person name="Byrne K.P."/>
            <person name="Wolfe K.H."/>
        </authorList>
    </citation>
    <scope>NUCLEOTIDE SEQUENCE [LARGE SCALE GENOMIC DNA]</scope>
    <source>
        <strain evidence="3 4">CBS573</strain>
    </source>
</reference>
<dbReference type="InterPro" id="IPR055418">
    <property type="entry name" value="UFD1_N2"/>
</dbReference>
<dbReference type="Pfam" id="PF16558">
    <property type="entry name" value="AZUL"/>
    <property type="match status" value="1"/>
</dbReference>
<name>A0A2U9QZH2_PICKU</name>
<dbReference type="InterPro" id="IPR042556">
    <property type="entry name" value="AZUL_sf"/>
</dbReference>
<dbReference type="GO" id="GO:0006511">
    <property type="term" value="P:ubiquitin-dependent protein catabolic process"/>
    <property type="evidence" value="ECO:0007669"/>
    <property type="project" value="InterPro"/>
</dbReference>
<dbReference type="PANTHER" id="PTHR12555">
    <property type="entry name" value="UBIQUITIN FUSION DEGRADATON PROTEIN 1"/>
    <property type="match status" value="1"/>
</dbReference>
<dbReference type="Proteomes" id="UP000249293">
    <property type="component" value="Chromosome 1"/>
</dbReference>
<dbReference type="Gene3D" id="2.40.40.50">
    <property type="entry name" value="Ubiquitin fusion degradation protein UFD1, N-terminal domain"/>
    <property type="match status" value="1"/>
</dbReference>
<organism evidence="3 4">
    <name type="scientific">Pichia kudriavzevii</name>
    <name type="common">Yeast</name>
    <name type="synonym">Issatchenkia orientalis</name>
    <dbReference type="NCBI Taxonomy" id="4909"/>
    <lineage>
        <taxon>Eukaryota</taxon>
        <taxon>Fungi</taxon>
        <taxon>Dikarya</taxon>
        <taxon>Ascomycota</taxon>
        <taxon>Saccharomycotina</taxon>
        <taxon>Pichiomycetes</taxon>
        <taxon>Pichiales</taxon>
        <taxon>Pichiaceae</taxon>
        <taxon>Pichia</taxon>
    </lineage>
</organism>
<dbReference type="InterPro" id="IPR042299">
    <property type="entry name" value="Ufd1-like_Nn"/>
</dbReference>
<evidence type="ECO:0000313" key="4">
    <source>
        <dbReference type="Proteomes" id="UP000249293"/>
    </source>
</evidence>
<dbReference type="Pfam" id="PF24842">
    <property type="entry name" value="UFD1_N2"/>
    <property type="match status" value="1"/>
</dbReference>
<dbReference type="GO" id="GO:0031593">
    <property type="term" value="F:polyubiquitin modification-dependent protein binding"/>
    <property type="evidence" value="ECO:0007669"/>
    <property type="project" value="TreeGrafter"/>
</dbReference>
<dbReference type="InterPro" id="IPR004854">
    <property type="entry name" value="Ufd1-like"/>
</dbReference>
<dbReference type="GO" id="GO:0034098">
    <property type="term" value="C:VCP-NPL4-UFD1 AAA ATPase complex"/>
    <property type="evidence" value="ECO:0007669"/>
    <property type="project" value="TreeGrafter"/>
</dbReference>
<sequence length="603" mass="68674">MLSRPCSSVAEIGNNKIDIFFFRSFLSRQAFLVNFSFALVQFSKVSMLQILEKLKYDPNDERIQLEKHSDKIVLPEKILNELVNLQKLQDIEKLPHPLVFRISTPSNNAYVGVKEFHDLDNDSVFLTEDVRGRLGIQDAGATILSVELALNVSGDDVVEKAMIILEPMEKYQVNDWKTFLESTLSKSYTAVTTGDILTFNIEKFECELKVRSVKTSNHVRSVCVIDRDIDLEIYGDNAVDVPINGIQECEEASGEIRKGMTVKINIPENHVLKSDGDYAISNDQFVSGDRFEFATVNEGIKVGQGKYVYAFTDLKFEICDRYEKPEGVIPGTVKCENCGKAISPSSKVMHETFCLRNNIKCAQCGKTFRKAIPDKHWHCCSTFGDDAESKELHDRYMHERQTCECGYNGVTYSVCVHRNECLLSLHECRYCHLILPRGEECVESRYYSVSGHEWTCGSKTTECFKCGKIVRLRELDTHLKNHEFVEAEVSERTIQCSNVLCVNKFTGDNSIGLCTECFSPLYSDIRDDDGRRLKARIERRYILQLKNGCGDLQCDNQLCVSSSECICRGSMGEIIKFVKKWVSEGPYMFCVSRKMRELRKNKG</sequence>